<dbReference type="PANTHER" id="PTHR47592">
    <property type="entry name" value="PBF68 PROTEIN"/>
    <property type="match status" value="1"/>
</dbReference>
<reference evidence="2" key="1">
    <citation type="submission" date="2020-07" db="EMBL/GenBank/DDBJ databases">
        <title>Multicomponent nature underlies the extraordinary mechanical properties of spider dragline silk.</title>
        <authorList>
            <person name="Kono N."/>
            <person name="Nakamura H."/>
            <person name="Mori M."/>
            <person name="Yoshida Y."/>
            <person name="Ohtoshi R."/>
            <person name="Malay A.D."/>
            <person name="Moran D.A.P."/>
            <person name="Tomita M."/>
            <person name="Numata K."/>
            <person name="Arakawa K."/>
        </authorList>
    </citation>
    <scope>NUCLEOTIDE SEQUENCE</scope>
</reference>
<organism evidence="2 3">
    <name type="scientific">Trichonephila clavata</name>
    <name type="common">Joro spider</name>
    <name type="synonym">Nephila clavata</name>
    <dbReference type="NCBI Taxonomy" id="2740835"/>
    <lineage>
        <taxon>Eukaryota</taxon>
        <taxon>Metazoa</taxon>
        <taxon>Ecdysozoa</taxon>
        <taxon>Arthropoda</taxon>
        <taxon>Chelicerata</taxon>
        <taxon>Arachnida</taxon>
        <taxon>Araneae</taxon>
        <taxon>Araneomorphae</taxon>
        <taxon>Entelegynae</taxon>
        <taxon>Araneoidea</taxon>
        <taxon>Nephilidae</taxon>
        <taxon>Trichonephila</taxon>
    </lineage>
</organism>
<protein>
    <submittedName>
        <fullName evidence="2">Retrovirus-related Pol polyprotein from transposon TNT 1-94</fullName>
    </submittedName>
</protein>
<evidence type="ECO:0000313" key="3">
    <source>
        <dbReference type="Proteomes" id="UP000887116"/>
    </source>
</evidence>
<accession>A0A8X6H067</accession>
<dbReference type="EMBL" id="BMAO01031737">
    <property type="protein sequence ID" value="GFQ77274.1"/>
    <property type="molecule type" value="Genomic_DNA"/>
</dbReference>
<evidence type="ECO:0000259" key="1">
    <source>
        <dbReference type="Pfam" id="PF22936"/>
    </source>
</evidence>
<dbReference type="Pfam" id="PF22936">
    <property type="entry name" value="Pol_BBD"/>
    <property type="match status" value="1"/>
</dbReference>
<dbReference type="PANTHER" id="PTHR47592:SF30">
    <property type="entry name" value="CCHC-TYPE DOMAIN-CONTAINING PROTEIN"/>
    <property type="match status" value="1"/>
</dbReference>
<dbReference type="Proteomes" id="UP000887116">
    <property type="component" value="Unassembled WGS sequence"/>
</dbReference>
<keyword evidence="3" id="KW-1185">Reference proteome</keyword>
<comment type="caution">
    <text evidence="2">The sequence shown here is derived from an EMBL/GenBank/DDBJ whole genome shotgun (WGS) entry which is preliminary data.</text>
</comment>
<proteinExistence type="predicted"/>
<feature type="domain" description="Retrovirus-related Pol polyprotein from transposon TNT 1-94-like beta-barrel" evidence="1">
    <location>
        <begin position="61"/>
        <end position="140"/>
    </location>
</feature>
<dbReference type="OrthoDB" id="413361at2759"/>
<name>A0A8X6H067_TRICU</name>
<sequence length="168" mass="19040">MNSIMPFEVVDETGYLYKDRNDLSKYHGSTKFVTHPIEGKSKLSFFLAESNLSCNIGKDAWIVDTAASNHFTNNKDLFIHFVDVVNENIVLAVNGVEFTIEGKGDVKIWFNGHEFLLRNVLFSSRFWKNLMSGPMLDQNGLKFIGDKGQIKVYAGNKLIVKANLEQIM</sequence>
<gene>
    <name evidence="2" type="primary">POLX_460</name>
    <name evidence="2" type="ORF">TNCT_109571</name>
</gene>
<dbReference type="AlphaFoldDB" id="A0A8X6H067"/>
<evidence type="ECO:0000313" key="2">
    <source>
        <dbReference type="EMBL" id="GFQ77274.1"/>
    </source>
</evidence>
<dbReference type="InterPro" id="IPR054722">
    <property type="entry name" value="PolX-like_BBD"/>
</dbReference>